<dbReference type="EMBL" id="HBHD01000378">
    <property type="protein sequence ID" value="CAD9650921.1"/>
    <property type="molecule type" value="Transcribed_RNA"/>
</dbReference>
<proteinExistence type="predicted"/>
<reference evidence="2" key="1">
    <citation type="submission" date="2021-01" db="EMBL/GenBank/DDBJ databases">
        <authorList>
            <person name="Corre E."/>
            <person name="Pelletier E."/>
            <person name="Niang G."/>
            <person name="Scheremetjew M."/>
            <person name="Finn R."/>
            <person name="Kale V."/>
            <person name="Holt S."/>
            <person name="Cochrane G."/>
            <person name="Meng A."/>
            <person name="Brown T."/>
            <person name="Cohen L."/>
        </authorList>
    </citation>
    <scope>NUCLEOTIDE SEQUENCE</scope>
    <source>
        <strain evidence="2">SAG 11-48b</strain>
    </source>
</reference>
<evidence type="ECO:0000313" key="1">
    <source>
        <dbReference type="EMBL" id="CAD9650920.1"/>
    </source>
</evidence>
<organism evidence="2">
    <name type="scientific">Chlamydomonas chlamydogama</name>
    <dbReference type="NCBI Taxonomy" id="225041"/>
    <lineage>
        <taxon>Eukaryota</taxon>
        <taxon>Viridiplantae</taxon>
        <taxon>Chlorophyta</taxon>
        <taxon>core chlorophytes</taxon>
        <taxon>Chlorophyceae</taxon>
        <taxon>CS clade</taxon>
        <taxon>Chlamydomonadales</taxon>
        <taxon>Chlamydomonadaceae</taxon>
        <taxon>Chlamydomonas</taxon>
    </lineage>
</organism>
<dbReference type="AlphaFoldDB" id="A0A6T5TRN4"/>
<gene>
    <name evidence="1" type="ORF">CCHL1392_LOCUS188</name>
    <name evidence="2" type="ORF">CCHL1392_LOCUS189</name>
</gene>
<dbReference type="EMBL" id="HBHD01000377">
    <property type="protein sequence ID" value="CAD9650920.1"/>
    <property type="molecule type" value="Transcribed_RNA"/>
</dbReference>
<name>A0A6T5TRN4_9CHLO</name>
<accession>A0A6T5TRN4</accession>
<sequence length="121" mass="13803">MSHWSMDQVQREHAAAQIRIQAARQQRDISWQAWADAPADQKEVFRRAFEVAHEEWEDAKRREEYCFNILTRQAGGNPPTPAAGAQAGGGEVIVQRGTWSSWSDVFVRTYNYISPLKAKAE</sequence>
<evidence type="ECO:0000313" key="2">
    <source>
        <dbReference type="EMBL" id="CAD9650921.1"/>
    </source>
</evidence>
<protein>
    <submittedName>
        <fullName evidence="2">Uncharacterized protein</fullName>
    </submittedName>
</protein>